<organism evidence="2 3">
    <name type="scientific">Elysia marginata</name>
    <dbReference type="NCBI Taxonomy" id="1093978"/>
    <lineage>
        <taxon>Eukaryota</taxon>
        <taxon>Metazoa</taxon>
        <taxon>Spiralia</taxon>
        <taxon>Lophotrochozoa</taxon>
        <taxon>Mollusca</taxon>
        <taxon>Gastropoda</taxon>
        <taxon>Heterobranchia</taxon>
        <taxon>Euthyneura</taxon>
        <taxon>Panpulmonata</taxon>
        <taxon>Sacoglossa</taxon>
        <taxon>Placobranchoidea</taxon>
        <taxon>Plakobranchidae</taxon>
        <taxon>Elysia</taxon>
    </lineage>
</organism>
<sequence length="116" mass="12992">MNSNVYRQRRPNEQHARPEPTATKLIRLQLRHGPAPTAAETLGLGLDSSSTSEPTDDSTPQMTADEDLSSSPEKDEHNSTQIYLSVNKTQVSDIAQYIYSKTQMEMGRTRGENTRQ</sequence>
<evidence type="ECO:0000256" key="1">
    <source>
        <dbReference type="SAM" id="MobiDB-lite"/>
    </source>
</evidence>
<evidence type="ECO:0000313" key="2">
    <source>
        <dbReference type="EMBL" id="GFS06422.1"/>
    </source>
</evidence>
<dbReference type="Proteomes" id="UP000762676">
    <property type="component" value="Unassembled WGS sequence"/>
</dbReference>
<name>A0AAV4I803_9GAST</name>
<proteinExistence type="predicted"/>
<feature type="region of interest" description="Disordered" evidence="1">
    <location>
        <begin position="1"/>
        <end position="84"/>
    </location>
</feature>
<feature type="compositionally biased region" description="Low complexity" evidence="1">
    <location>
        <begin position="41"/>
        <end position="60"/>
    </location>
</feature>
<evidence type="ECO:0000313" key="3">
    <source>
        <dbReference type="Proteomes" id="UP000762676"/>
    </source>
</evidence>
<comment type="caution">
    <text evidence="2">The sequence shown here is derived from an EMBL/GenBank/DDBJ whole genome shotgun (WGS) entry which is preliminary data.</text>
</comment>
<dbReference type="AlphaFoldDB" id="A0AAV4I803"/>
<dbReference type="EMBL" id="BMAT01013146">
    <property type="protein sequence ID" value="GFS06422.1"/>
    <property type="molecule type" value="Genomic_DNA"/>
</dbReference>
<gene>
    <name evidence="2" type="ORF">ElyMa_006543900</name>
</gene>
<keyword evidence="3" id="KW-1185">Reference proteome</keyword>
<protein>
    <submittedName>
        <fullName evidence="2">Uncharacterized protein</fullName>
    </submittedName>
</protein>
<accession>A0AAV4I803</accession>
<reference evidence="2 3" key="1">
    <citation type="journal article" date="2021" name="Elife">
        <title>Chloroplast acquisition without the gene transfer in kleptoplastic sea slugs, Plakobranchus ocellatus.</title>
        <authorList>
            <person name="Maeda T."/>
            <person name="Takahashi S."/>
            <person name="Yoshida T."/>
            <person name="Shimamura S."/>
            <person name="Takaki Y."/>
            <person name="Nagai Y."/>
            <person name="Toyoda A."/>
            <person name="Suzuki Y."/>
            <person name="Arimoto A."/>
            <person name="Ishii H."/>
            <person name="Satoh N."/>
            <person name="Nishiyama T."/>
            <person name="Hasebe M."/>
            <person name="Maruyama T."/>
            <person name="Minagawa J."/>
            <person name="Obokata J."/>
            <person name="Shigenobu S."/>
        </authorList>
    </citation>
    <scope>NUCLEOTIDE SEQUENCE [LARGE SCALE GENOMIC DNA]</scope>
</reference>